<comment type="caution">
    <text evidence="1">The sequence shown here is derived from an EMBL/GenBank/DDBJ whole genome shotgun (WGS) entry which is preliminary data.</text>
</comment>
<evidence type="ECO:0000313" key="1">
    <source>
        <dbReference type="EMBL" id="KAH3813389.1"/>
    </source>
</evidence>
<organism evidence="1 2">
    <name type="scientific">Dreissena polymorpha</name>
    <name type="common">Zebra mussel</name>
    <name type="synonym">Mytilus polymorpha</name>
    <dbReference type="NCBI Taxonomy" id="45954"/>
    <lineage>
        <taxon>Eukaryota</taxon>
        <taxon>Metazoa</taxon>
        <taxon>Spiralia</taxon>
        <taxon>Lophotrochozoa</taxon>
        <taxon>Mollusca</taxon>
        <taxon>Bivalvia</taxon>
        <taxon>Autobranchia</taxon>
        <taxon>Heteroconchia</taxon>
        <taxon>Euheterodonta</taxon>
        <taxon>Imparidentia</taxon>
        <taxon>Neoheterodontei</taxon>
        <taxon>Myida</taxon>
        <taxon>Dreissenoidea</taxon>
        <taxon>Dreissenidae</taxon>
        <taxon>Dreissena</taxon>
    </lineage>
</organism>
<name>A0A9D4GD47_DREPO</name>
<dbReference type="AlphaFoldDB" id="A0A9D4GD47"/>
<reference evidence="1" key="2">
    <citation type="submission" date="2020-11" db="EMBL/GenBank/DDBJ databases">
        <authorList>
            <person name="McCartney M.A."/>
            <person name="Auch B."/>
            <person name="Kono T."/>
            <person name="Mallez S."/>
            <person name="Becker A."/>
            <person name="Gohl D.M."/>
            <person name="Silverstein K.A.T."/>
            <person name="Koren S."/>
            <person name="Bechman K.B."/>
            <person name="Herman A."/>
            <person name="Abrahante J.E."/>
            <person name="Garbe J."/>
        </authorList>
    </citation>
    <scope>NUCLEOTIDE SEQUENCE</scope>
    <source>
        <strain evidence="1">Duluth1</strain>
        <tissue evidence="1">Whole animal</tissue>
    </source>
</reference>
<protein>
    <submittedName>
        <fullName evidence="1">Uncharacterized protein</fullName>
    </submittedName>
</protein>
<accession>A0A9D4GD47</accession>
<keyword evidence="2" id="KW-1185">Reference proteome</keyword>
<proteinExistence type="predicted"/>
<gene>
    <name evidence="1" type="ORF">DPMN_141845</name>
</gene>
<dbReference type="EMBL" id="JAIWYP010000006">
    <property type="protein sequence ID" value="KAH3813389.1"/>
    <property type="molecule type" value="Genomic_DNA"/>
</dbReference>
<evidence type="ECO:0000313" key="2">
    <source>
        <dbReference type="Proteomes" id="UP000828390"/>
    </source>
</evidence>
<sequence length="147" mass="17267">MTTVRQYDDDSATIRWRQCDSTMATMRWCDNTMTTVRQNDDESATIRWRQCNSTAEWVKFLPGTSSPYPGKEMFTQTAWSWRKWKSFIDEHFNALPGIRKYLYFPMSATPGVVMVKTCSNGEETSFCLLKNECFHFTNTDRTRYDSS</sequence>
<dbReference type="Proteomes" id="UP000828390">
    <property type="component" value="Unassembled WGS sequence"/>
</dbReference>
<reference evidence="1" key="1">
    <citation type="journal article" date="2019" name="bioRxiv">
        <title>The Genome of the Zebra Mussel, Dreissena polymorpha: A Resource for Invasive Species Research.</title>
        <authorList>
            <person name="McCartney M.A."/>
            <person name="Auch B."/>
            <person name="Kono T."/>
            <person name="Mallez S."/>
            <person name="Zhang Y."/>
            <person name="Obille A."/>
            <person name="Becker A."/>
            <person name="Abrahante J.E."/>
            <person name="Garbe J."/>
            <person name="Badalamenti J.P."/>
            <person name="Herman A."/>
            <person name="Mangelson H."/>
            <person name="Liachko I."/>
            <person name="Sullivan S."/>
            <person name="Sone E.D."/>
            <person name="Koren S."/>
            <person name="Silverstein K.A.T."/>
            <person name="Beckman K.B."/>
            <person name="Gohl D.M."/>
        </authorList>
    </citation>
    <scope>NUCLEOTIDE SEQUENCE</scope>
    <source>
        <strain evidence="1">Duluth1</strain>
        <tissue evidence="1">Whole animal</tissue>
    </source>
</reference>